<reference evidence="2" key="3">
    <citation type="submission" date="2016-06" db="UniProtKB">
        <authorList>
            <consortium name="WormBaseParasite"/>
        </authorList>
    </citation>
    <scope>IDENTIFICATION</scope>
</reference>
<sequence length="96" mass="10409">MDDDAFVARPPNRTEFIRTPSAFLLRPSGAAALRRASQLCPAVFVPSANAIPRAVKHIYSRLAAAASELDQGVPEIPTESFIELFGIDRGPDRAVF</sequence>
<protein>
    <submittedName>
        <fullName evidence="2">UmuC domain-containing protein</fullName>
    </submittedName>
</protein>
<dbReference type="AlphaFoldDB" id="A0A183CHU9"/>
<reference evidence="1" key="2">
    <citation type="submission" date="2014-05" db="EMBL/GenBank/DDBJ databases">
        <title>The genome and life-stage specific transcriptomes of Globodera pallida elucidate key aspects of plant parasitism by a cyst nematode.</title>
        <authorList>
            <person name="Cotton J.A."/>
            <person name="Lilley C.J."/>
            <person name="Jones L.M."/>
            <person name="Kikuchi T."/>
            <person name="Reid A.J."/>
            <person name="Thorpe P."/>
            <person name="Tsai I.J."/>
            <person name="Beasley H."/>
            <person name="Blok V."/>
            <person name="Cock P.J.A."/>
            <person name="Van den Akker S.E."/>
            <person name="Holroyd N."/>
            <person name="Hunt M."/>
            <person name="Mantelin S."/>
            <person name="Naghra H."/>
            <person name="Pain A."/>
            <person name="Palomares-Rius J.E."/>
            <person name="Zarowiecki M."/>
            <person name="Berriman M."/>
            <person name="Jones J.T."/>
            <person name="Urwin P.E."/>
        </authorList>
    </citation>
    <scope>NUCLEOTIDE SEQUENCE [LARGE SCALE GENOMIC DNA]</scope>
    <source>
        <strain evidence="1">Lindley</strain>
    </source>
</reference>
<name>A0A183CHU9_GLOPA</name>
<accession>A0A183CHU9</accession>
<organism evidence="1 2">
    <name type="scientific">Globodera pallida</name>
    <name type="common">Potato cyst nematode worm</name>
    <name type="synonym">Heterodera pallida</name>
    <dbReference type="NCBI Taxonomy" id="36090"/>
    <lineage>
        <taxon>Eukaryota</taxon>
        <taxon>Metazoa</taxon>
        <taxon>Ecdysozoa</taxon>
        <taxon>Nematoda</taxon>
        <taxon>Chromadorea</taxon>
        <taxon>Rhabditida</taxon>
        <taxon>Tylenchina</taxon>
        <taxon>Tylenchomorpha</taxon>
        <taxon>Tylenchoidea</taxon>
        <taxon>Heteroderidae</taxon>
        <taxon>Heteroderinae</taxon>
        <taxon>Globodera</taxon>
    </lineage>
</organism>
<reference evidence="1" key="1">
    <citation type="submission" date="2013-12" db="EMBL/GenBank/DDBJ databases">
        <authorList>
            <person name="Aslett M."/>
        </authorList>
    </citation>
    <scope>NUCLEOTIDE SEQUENCE [LARGE SCALE GENOMIC DNA]</scope>
    <source>
        <strain evidence="1">Lindley</strain>
    </source>
</reference>
<evidence type="ECO:0000313" key="1">
    <source>
        <dbReference type="Proteomes" id="UP000050741"/>
    </source>
</evidence>
<evidence type="ECO:0000313" key="2">
    <source>
        <dbReference type="WBParaSite" id="GPLIN_001245500"/>
    </source>
</evidence>
<dbReference type="WBParaSite" id="GPLIN_001245500">
    <property type="protein sequence ID" value="GPLIN_001245500"/>
    <property type="gene ID" value="GPLIN_001245500"/>
</dbReference>
<dbReference type="Proteomes" id="UP000050741">
    <property type="component" value="Unassembled WGS sequence"/>
</dbReference>
<keyword evidence="1" id="KW-1185">Reference proteome</keyword>
<proteinExistence type="predicted"/>